<comment type="pathway">
    <text evidence="5">Porphyrin-containing compound metabolism.</text>
</comment>
<dbReference type="PATRIC" id="fig|1555112.3.peg.737"/>
<dbReference type="PANTHER" id="PTHR36843:SF1">
    <property type="entry name" value="COPROHEME DECARBOXYLASE"/>
    <property type="match status" value="1"/>
</dbReference>
<dbReference type="GO" id="GO:0046872">
    <property type="term" value="F:metal ion binding"/>
    <property type="evidence" value="ECO:0007669"/>
    <property type="project" value="UniProtKB-KW"/>
</dbReference>
<evidence type="ECO:0000256" key="2">
    <source>
        <dbReference type="ARBA" id="ARBA00022617"/>
    </source>
</evidence>
<dbReference type="EMBL" id="AP014924">
    <property type="protein sequence ID" value="BAS26563.1"/>
    <property type="molecule type" value="Genomic_DNA"/>
</dbReference>
<keyword evidence="2" id="KW-0349">Heme</keyword>
<comment type="catalytic activity">
    <reaction evidence="8">
        <text>Fe-coproporphyrin III + 2 H2O2 + 2 H(+) = heme b + 2 CO2 + 4 H2O</text>
        <dbReference type="Rhea" id="RHEA:56516"/>
        <dbReference type="ChEBI" id="CHEBI:15377"/>
        <dbReference type="ChEBI" id="CHEBI:15378"/>
        <dbReference type="ChEBI" id="CHEBI:16240"/>
        <dbReference type="ChEBI" id="CHEBI:16526"/>
        <dbReference type="ChEBI" id="CHEBI:60344"/>
        <dbReference type="ChEBI" id="CHEBI:68438"/>
        <dbReference type="EC" id="1.3.98.5"/>
    </reaction>
    <physiologicalReaction direction="left-to-right" evidence="8">
        <dbReference type="Rhea" id="RHEA:56517"/>
    </physiologicalReaction>
</comment>
<evidence type="ECO:0000256" key="4">
    <source>
        <dbReference type="ARBA" id="ARBA00023004"/>
    </source>
</evidence>
<sequence length="251" mass="28819">MNQAPETIEGWYALHDIRQVDWAAWEALSPQQRDAAVEEAVRHLEWALNLQDGPEGSSALYSLLGHKGDLMLLHLRPTLKELNRLELELDRTRLAQVSRRTYSFVSVIELSTYGAGGQKVEGDPLDNPYLKKRLHLQIPGTSHVCFYPMNKRRGERENWYLLPPEERAALMRDHGEIGRRYGDRVTQMITGAVGLDDWEWGVTLFGNDPLAFKKLVYEMRFDEASARYAEFGSFFVGVRLEPRELPGYLSL</sequence>
<dbReference type="SUPFAM" id="SSF54909">
    <property type="entry name" value="Dimeric alpha+beta barrel"/>
    <property type="match status" value="1"/>
</dbReference>
<dbReference type="EC" id="1.3.98.5" evidence="10"/>
<keyword evidence="11" id="KW-0560">Oxidoreductase</keyword>
<accession>A0A0K2SHH5</accession>
<dbReference type="KEGG" id="lpil:LIP_0706"/>
<organism evidence="11 12">
    <name type="scientific">Limnochorda pilosa</name>
    <dbReference type="NCBI Taxonomy" id="1555112"/>
    <lineage>
        <taxon>Bacteria</taxon>
        <taxon>Bacillati</taxon>
        <taxon>Bacillota</taxon>
        <taxon>Limnochordia</taxon>
        <taxon>Limnochordales</taxon>
        <taxon>Limnochordaceae</taxon>
        <taxon>Limnochorda</taxon>
    </lineage>
</organism>
<dbReference type="STRING" id="1555112.LIP_0706"/>
<comment type="cofactor">
    <cofactor evidence="9">
        <name>Fe-coproporphyrin III</name>
        <dbReference type="ChEBI" id="CHEBI:68438"/>
    </cofactor>
</comment>
<evidence type="ECO:0000313" key="12">
    <source>
        <dbReference type="Proteomes" id="UP000065807"/>
    </source>
</evidence>
<evidence type="ECO:0000256" key="7">
    <source>
        <dbReference type="ARBA" id="ARBA00030236"/>
    </source>
</evidence>
<dbReference type="InterPro" id="IPR010644">
    <property type="entry name" value="ChdC/CLD"/>
</dbReference>
<dbReference type="OrthoDB" id="9773646at2"/>
<keyword evidence="11" id="KW-0575">Peroxidase</keyword>
<reference evidence="12" key="1">
    <citation type="submission" date="2015-07" db="EMBL/GenBank/DDBJ databases">
        <title>Complete genome sequence and phylogenetic analysis of Limnochorda pilosa.</title>
        <authorList>
            <person name="Watanabe M."/>
            <person name="Kojima H."/>
            <person name="Fukui M."/>
        </authorList>
    </citation>
    <scope>NUCLEOTIDE SEQUENCE [LARGE SCALE GENOMIC DNA]</scope>
    <source>
        <strain evidence="12">HC45</strain>
    </source>
</reference>
<evidence type="ECO:0000256" key="9">
    <source>
        <dbReference type="ARBA" id="ARBA00049935"/>
    </source>
</evidence>
<keyword evidence="3" id="KW-0479">Metal-binding</keyword>
<reference evidence="12" key="2">
    <citation type="journal article" date="2016" name="Int. J. Syst. Evol. Microbiol.">
        <title>Complete genome sequence and cell structure of Limnochorda pilosa, a Gram-negative spore-former within the phylum Firmicutes.</title>
        <authorList>
            <person name="Watanabe M."/>
            <person name="Kojima H."/>
            <person name="Fukui M."/>
        </authorList>
    </citation>
    <scope>NUCLEOTIDE SEQUENCE [LARGE SCALE GENOMIC DNA]</scope>
    <source>
        <strain evidence="12">HC45</strain>
    </source>
</reference>
<dbReference type="RefSeq" id="WP_068134311.1">
    <property type="nucleotide sequence ID" value="NZ_AP014924.1"/>
</dbReference>
<dbReference type="NCBIfam" id="NF008913">
    <property type="entry name" value="PRK12276.1"/>
    <property type="match status" value="1"/>
</dbReference>
<evidence type="ECO:0000256" key="6">
    <source>
        <dbReference type="ARBA" id="ARBA00029882"/>
    </source>
</evidence>
<evidence type="ECO:0000256" key="5">
    <source>
        <dbReference type="ARBA" id="ARBA00023444"/>
    </source>
</evidence>
<gene>
    <name evidence="11" type="ORF">LIP_0706</name>
</gene>
<evidence type="ECO:0000313" key="11">
    <source>
        <dbReference type="EMBL" id="BAS26563.1"/>
    </source>
</evidence>
<evidence type="ECO:0000256" key="1">
    <source>
        <dbReference type="ARBA" id="ARBA00014413"/>
    </source>
</evidence>
<dbReference type="Gene3D" id="3.30.70.1030">
    <property type="entry name" value="Apc35880, domain 1"/>
    <property type="match status" value="2"/>
</dbReference>
<evidence type="ECO:0000256" key="10">
    <source>
        <dbReference type="ARBA" id="ARBA00050019"/>
    </source>
</evidence>
<name>A0A0K2SHH5_LIMPI</name>
<keyword evidence="4" id="KW-0408">Iron</keyword>
<dbReference type="Proteomes" id="UP000065807">
    <property type="component" value="Chromosome"/>
</dbReference>
<dbReference type="AlphaFoldDB" id="A0A0K2SHH5"/>
<keyword evidence="12" id="KW-1185">Reference proteome</keyword>
<evidence type="ECO:0000256" key="3">
    <source>
        <dbReference type="ARBA" id="ARBA00022723"/>
    </source>
</evidence>
<dbReference type="PANTHER" id="PTHR36843">
    <property type="entry name" value="HEME-DEPENDENT PEROXIDASE YWFI-RELATED"/>
    <property type="match status" value="1"/>
</dbReference>
<evidence type="ECO:0000256" key="8">
    <source>
        <dbReference type="ARBA" id="ARBA00049896"/>
    </source>
</evidence>
<dbReference type="GO" id="GO:0020037">
    <property type="term" value="F:heme binding"/>
    <property type="evidence" value="ECO:0007669"/>
    <property type="project" value="InterPro"/>
</dbReference>
<protein>
    <recommendedName>
        <fullName evidence="1">Coproheme decarboxylase</fullName>
        <ecNumber evidence="10">1.3.98.5</ecNumber>
    </recommendedName>
    <alternativeName>
        <fullName evidence="6">Coproheme III oxidative decarboxylase</fullName>
    </alternativeName>
    <alternativeName>
        <fullName evidence="7">Hydrogen peroxide-dependent heme synthase</fullName>
    </alternativeName>
</protein>
<dbReference type="Pfam" id="PF06778">
    <property type="entry name" value="Chlor_dismutase"/>
    <property type="match status" value="1"/>
</dbReference>
<dbReference type="GO" id="GO:0004601">
    <property type="term" value="F:peroxidase activity"/>
    <property type="evidence" value="ECO:0007669"/>
    <property type="project" value="UniProtKB-KW"/>
</dbReference>
<dbReference type="InterPro" id="IPR011008">
    <property type="entry name" value="Dimeric_a/b-barrel"/>
</dbReference>
<proteinExistence type="predicted"/>